<feature type="domain" description="Response regulatory" evidence="2">
    <location>
        <begin position="9"/>
        <end position="135"/>
    </location>
</feature>
<evidence type="ECO:0000313" key="4">
    <source>
        <dbReference type="Proteomes" id="UP000286701"/>
    </source>
</evidence>
<dbReference type="GO" id="GO:0000160">
    <property type="term" value="P:phosphorelay signal transduction system"/>
    <property type="evidence" value="ECO:0007669"/>
    <property type="project" value="InterPro"/>
</dbReference>
<dbReference type="Gene3D" id="3.40.50.2300">
    <property type="match status" value="1"/>
</dbReference>
<organism evidence="3 4">
    <name type="scientific">Mucilaginibacter gilvus</name>
    <dbReference type="NCBI Taxonomy" id="2305909"/>
    <lineage>
        <taxon>Bacteria</taxon>
        <taxon>Pseudomonadati</taxon>
        <taxon>Bacteroidota</taxon>
        <taxon>Sphingobacteriia</taxon>
        <taxon>Sphingobacteriales</taxon>
        <taxon>Sphingobacteriaceae</taxon>
        <taxon>Mucilaginibacter</taxon>
    </lineage>
</organism>
<proteinExistence type="predicted"/>
<dbReference type="RefSeq" id="WP_128535922.1">
    <property type="nucleotide sequence ID" value="NZ_SBIW01000012.1"/>
</dbReference>
<dbReference type="SUPFAM" id="SSF52172">
    <property type="entry name" value="CheY-like"/>
    <property type="match status" value="1"/>
</dbReference>
<dbReference type="OrthoDB" id="1121174at2"/>
<evidence type="ECO:0000259" key="2">
    <source>
        <dbReference type="PROSITE" id="PS50110"/>
    </source>
</evidence>
<dbReference type="Pfam" id="PF00072">
    <property type="entry name" value="Response_reg"/>
    <property type="match status" value="1"/>
</dbReference>
<dbReference type="CDD" id="cd00156">
    <property type="entry name" value="REC"/>
    <property type="match status" value="1"/>
</dbReference>
<dbReference type="EMBL" id="SBIW01000012">
    <property type="protein sequence ID" value="RWY48029.1"/>
    <property type="molecule type" value="Genomic_DNA"/>
</dbReference>
<gene>
    <name evidence="3" type="ORF">EPL05_20805</name>
</gene>
<evidence type="ECO:0000256" key="1">
    <source>
        <dbReference type="PROSITE-ProRule" id="PRU00169"/>
    </source>
</evidence>
<dbReference type="PROSITE" id="PS50110">
    <property type="entry name" value="RESPONSE_REGULATORY"/>
    <property type="match status" value="1"/>
</dbReference>
<dbReference type="PANTHER" id="PTHR44520">
    <property type="entry name" value="RESPONSE REGULATOR RCP1-RELATED"/>
    <property type="match status" value="1"/>
</dbReference>
<comment type="caution">
    <text evidence="3">The sequence shown here is derived from an EMBL/GenBank/DDBJ whole genome shotgun (WGS) entry which is preliminary data.</text>
</comment>
<dbReference type="AlphaFoldDB" id="A0A444MIR7"/>
<dbReference type="InterPro" id="IPR001789">
    <property type="entry name" value="Sig_transdc_resp-reg_receiver"/>
</dbReference>
<keyword evidence="1" id="KW-0597">Phosphoprotein</keyword>
<evidence type="ECO:0000313" key="3">
    <source>
        <dbReference type="EMBL" id="RWY48029.1"/>
    </source>
</evidence>
<protein>
    <submittedName>
        <fullName evidence="3">Response regulator</fullName>
    </submittedName>
</protein>
<reference evidence="3 4" key="1">
    <citation type="submission" date="2019-01" db="EMBL/GenBank/DDBJ databases">
        <title>Mucilaginibacter antarcticum sp. nov., isolated from antarctic soil.</title>
        <authorList>
            <person name="Yan Y.-Q."/>
            <person name="Du Z.-J."/>
        </authorList>
    </citation>
    <scope>NUCLEOTIDE SEQUENCE [LARGE SCALE GENOMIC DNA]</scope>
    <source>
        <strain evidence="3 4">F01003</strain>
    </source>
</reference>
<keyword evidence="4" id="KW-1185">Reference proteome</keyword>
<dbReference type="InterPro" id="IPR052893">
    <property type="entry name" value="TCS_response_regulator"/>
</dbReference>
<accession>A0A444MIR7</accession>
<name>A0A444MIR7_9SPHI</name>
<feature type="modified residue" description="4-aspartylphosphate" evidence="1">
    <location>
        <position position="65"/>
    </location>
</feature>
<dbReference type="PANTHER" id="PTHR44520:SF2">
    <property type="entry name" value="RESPONSE REGULATOR RCP1"/>
    <property type="match status" value="1"/>
</dbReference>
<dbReference type="Proteomes" id="UP000286701">
    <property type="component" value="Unassembled WGS sequence"/>
</dbReference>
<dbReference type="SMART" id="SM00448">
    <property type="entry name" value="REC"/>
    <property type="match status" value="1"/>
</dbReference>
<dbReference type="InterPro" id="IPR011006">
    <property type="entry name" value="CheY-like_superfamily"/>
</dbReference>
<sequence length="144" mass="16534">MSVERKMVTACIIDDDDIFIYGFKKFVEIRGVSAEILNFSNGKEAIDYLKNPFYANNLPDIIFVDINMPVMDGWEFTQNFEEIKSHMGKKISVYFISSSVDINDINRAKNNPAIEDYIMKPISETHVEDLINSYQISPGFISMN</sequence>